<dbReference type="InParanoid" id="Q2H243"/>
<dbReference type="Gene3D" id="2.30.30.40">
    <property type="entry name" value="SH3 Domains"/>
    <property type="match status" value="1"/>
</dbReference>
<evidence type="ECO:0000259" key="4">
    <source>
        <dbReference type="PROSITE" id="PS50002"/>
    </source>
</evidence>
<dbReference type="InterPro" id="IPR001452">
    <property type="entry name" value="SH3_domain"/>
</dbReference>
<dbReference type="PANTHER" id="PTHR35391">
    <property type="entry name" value="C2H2-TYPE DOMAIN-CONTAINING PROTEIN-RELATED"/>
    <property type="match status" value="1"/>
</dbReference>
<gene>
    <name evidence="5" type="ORF">CHGG_04153</name>
</gene>
<dbReference type="OrthoDB" id="5236204at2759"/>
<dbReference type="EMBL" id="CH408032">
    <property type="protein sequence ID" value="EAQ87534.1"/>
    <property type="molecule type" value="Genomic_DNA"/>
</dbReference>
<evidence type="ECO:0000256" key="1">
    <source>
        <dbReference type="ARBA" id="ARBA00022443"/>
    </source>
</evidence>
<evidence type="ECO:0000313" key="6">
    <source>
        <dbReference type="Proteomes" id="UP000001056"/>
    </source>
</evidence>
<reference evidence="6" key="1">
    <citation type="journal article" date="2015" name="Genome Announc.">
        <title>Draft genome sequence of the cellulolytic fungus Chaetomium globosum.</title>
        <authorList>
            <person name="Cuomo C.A."/>
            <person name="Untereiner W.A."/>
            <person name="Ma L.-J."/>
            <person name="Grabherr M."/>
            <person name="Birren B.W."/>
        </authorList>
    </citation>
    <scope>NUCLEOTIDE SEQUENCE [LARGE SCALE GENOMIC DNA]</scope>
    <source>
        <strain evidence="6">ATCC 6205 / CBS 148.51 / DSM 1962 / NBRC 6347 / NRRL 1970</strain>
    </source>
</reference>
<dbReference type="PANTHER" id="PTHR35391:SF7">
    <property type="entry name" value="C2H2-TYPE DOMAIN-CONTAINING PROTEIN"/>
    <property type="match status" value="1"/>
</dbReference>
<feature type="domain" description="SH3" evidence="4">
    <location>
        <begin position="324"/>
        <end position="390"/>
    </location>
</feature>
<dbReference type="STRING" id="306901.Q2H243"/>
<feature type="region of interest" description="Disordered" evidence="3">
    <location>
        <begin position="192"/>
        <end position="219"/>
    </location>
</feature>
<dbReference type="GeneID" id="4393102"/>
<evidence type="ECO:0000313" key="5">
    <source>
        <dbReference type="EMBL" id="EAQ87534.1"/>
    </source>
</evidence>
<evidence type="ECO:0000256" key="3">
    <source>
        <dbReference type="SAM" id="MobiDB-lite"/>
    </source>
</evidence>
<protein>
    <recommendedName>
        <fullName evidence="4">SH3 domain-containing protein</fullName>
    </recommendedName>
</protein>
<sequence>MVAKRGFTSLRAVVTMLPRGGYNTLYRVKLKRTAGRDTANGLIVLDHEPVSPNLAQEMFEERKWKNHVKNDLDPYVCLFENCNEPDLLYSHSEEWLSHMRQHSLLWRCSSHRKLGPFSTREEYIEHVRQHPKTKHSDAQLRALVNRSIQKTAKLFPSCSLCGKHEAKTDNRLEDHIAGHLRSLALKSLPSYQEDIPHDAGSGRSSVDTSPPRSRSTVKDLNFDDDVLEFEVELPWAHSDSASGLQEAWELASWNFYESAARGSPTALEDDPIIQSMLQRKKDGSSTGKAAAAAEPSVMPPAPAFATPSSSQETPHAEQQLDPRPFHNFLHAFYPFKPNNSVSDSSVRLALDTGDIVLVHSIQPSGWADGTLLKSGTRGWLPTNYCEPYGPSDMRVLLEAVLNLWDVLGSITGES</sequence>
<name>Q2H243_CHAGB</name>
<dbReference type="InterPro" id="IPR036028">
    <property type="entry name" value="SH3-like_dom_sf"/>
</dbReference>
<keyword evidence="1 2" id="KW-0728">SH3 domain</keyword>
<dbReference type="SUPFAM" id="SSF50044">
    <property type="entry name" value="SH3-domain"/>
    <property type="match status" value="1"/>
</dbReference>
<dbReference type="Proteomes" id="UP000001056">
    <property type="component" value="Unassembled WGS sequence"/>
</dbReference>
<dbReference type="VEuPathDB" id="FungiDB:CHGG_04153"/>
<dbReference type="AlphaFoldDB" id="Q2H243"/>
<proteinExistence type="predicted"/>
<dbReference type="eggNOG" id="KOG3417">
    <property type="taxonomic scope" value="Eukaryota"/>
</dbReference>
<feature type="compositionally biased region" description="Polar residues" evidence="3">
    <location>
        <begin position="202"/>
        <end position="214"/>
    </location>
</feature>
<accession>Q2H243</accession>
<dbReference type="RefSeq" id="XP_001223367.1">
    <property type="nucleotide sequence ID" value="XM_001223366.1"/>
</dbReference>
<dbReference type="SMART" id="SM00326">
    <property type="entry name" value="SH3"/>
    <property type="match status" value="1"/>
</dbReference>
<organism evidence="5 6">
    <name type="scientific">Chaetomium globosum (strain ATCC 6205 / CBS 148.51 / DSM 1962 / NBRC 6347 / NRRL 1970)</name>
    <name type="common">Soil fungus</name>
    <dbReference type="NCBI Taxonomy" id="306901"/>
    <lineage>
        <taxon>Eukaryota</taxon>
        <taxon>Fungi</taxon>
        <taxon>Dikarya</taxon>
        <taxon>Ascomycota</taxon>
        <taxon>Pezizomycotina</taxon>
        <taxon>Sordariomycetes</taxon>
        <taxon>Sordariomycetidae</taxon>
        <taxon>Sordariales</taxon>
        <taxon>Chaetomiaceae</taxon>
        <taxon>Chaetomium</taxon>
    </lineage>
</organism>
<dbReference type="PROSITE" id="PS50002">
    <property type="entry name" value="SH3"/>
    <property type="match status" value="1"/>
</dbReference>
<feature type="region of interest" description="Disordered" evidence="3">
    <location>
        <begin position="278"/>
        <end position="319"/>
    </location>
</feature>
<keyword evidence="6" id="KW-1185">Reference proteome</keyword>
<evidence type="ECO:0000256" key="2">
    <source>
        <dbReference type="PROSITE-ProRule" id="PRU00192"/>
    </source>
</evidence>
<dbReference type="HOGENOM" id="CLU_663927_0_0_1"/>